<dbReference type="Pfam" id="PF13855">
    <property type="entry name" value="LRR_8"/>
    <property type="match status" value="1"/>
</dbReference>
<protein>
    <submittedName>
        <fullName evidence="21">Leucine-rich repeat receptor-like protein kinase</fullName>
    </submittedName>
</protein>
<comment type="caution">
    <text evidence="21">The sequence shown here is derived from an EMBL/GenBank/DDBJ whole genome shotgun (WGS) entry which is preliminary data.</text>
</comment>
<evidence type="ECO:0000256" key="6">
    <source>
        <dbReference type="ARBA" id="ARBA00022679"/>
    </source>
</evidence>
<keyword evidence="6" id="KW-0808">Transferase</keyword>
<evidence type="ECO:0000313" key="22">
    <source>
        <dbReference type="Proteomes" id="UP000436088"/>
    </source>
</evidence>
<organism evidence="21 22">
    <name type="scientific">Hibiscus syriacus</name>
    <name type="common">Rose of Sharon</name>
    <dbReference type="NCBI Taxonomy" id="106335"/>
    <lineage>
        <taxon>Eukaryota</taxon>
        <taxon>Viridiplantae</taxon>
        <taxon>Streptophyta</taxon>
        <taxon>Embryophyta</taxon>
        <taxon>Tracheophyta</taxon>
        <taxon>Spermatophyta</taxon>
        <taxon>Magnoliopsida</taxon>
        <taxon>eudicotyledons</taxon>
        <taxon>Gunneridae</taxon>
        <taxon>Pentapetalae</taxon>
        <taxon>rosids</taxon>
        <taxon>malvids</taxon>
        <taxon>Malvales</taxon>
        <taxon>Malvaceae</taxon>
        <taxon>Malvoideae</taxon>
        <taxon>Hibiscus</taxon>
    </lineage>
</organism>
<comment type="similarity">
    <text evidence="2">In the N-terminal section; belongs to the leguminous lectin family.</text>
</comment>
<dbReference type="InterPro" id="IPR008271">
    <property type="entry name" value="Ser/Thr_kinase_AS"/>
</dbReference>
<sequence length="537" mass="59382">MTPADSERCKEHDGAGGVGESYDVIDTGISYTSDSNFVETGKTDAIMSIKSLYGARRSNWQGDPRAPRVYSWDGVDCSYNDHNSPAIISVNLSSSGLTGNIPQILSKLTSLQTLDLSYNSLTGSIPDFLSRLPLLRSLNLTGNNLTGTVPAELLSKSDRKLLSLSFDGNQNLCSPNSCTKKKEKEKKTNNKFIVPGVASIGASFIIIAALGILWMLRRKQVNENTRSKPMQLKSKTQQFTYSEIRKMTNNFERILGQGGFGTVYHGCFGDTQVAVKMLSSSSLQGYKEFQTEVELLLTAHHRNLTALVGYCNEDNNMGLIYEYMANGNLRNYLSGLEYLHNGSKPPIVHRDVKTANILLNDKLQAKLADFGLSRYFQSESGTHVSINIVAGTPGYLDPEYCRSKRLTEKSDVYSFGVVLLEIITGQPPIIRAEDEKVLHISQWTNSKVVGGNIQNTVDKRLQGNFDVNSVWKALEIAMACLHPTPSRRPPMNHVVMELEDCLAIEVARKAKNHENLAVENEMISVNLDSELSTPLAR</sequence>
<feature type="domain" description="Protein kinase" evidence="20">
    <location>
        <begin position="249"/>
        <end position="516"/>
    </location>
</feature>
<reference evidence="21" key="1">
    <citation type="submission" date="2019-09" db="EMBL/GenBank/DDBJ databases">
        <title>Draft genome information of white flower Hibiscus syriacus.</title>
        <authorList>
            <person name="Kim Y.-M."/>
        </authorList>
    </citation>
    <scope>NUCLEOTIDE SEQUENCE [LARGE SCALE GENOMIC DNA]</scope>
    <source>
        <strain evidence="21">YM2019G1</strain>
    </source>
</reference>
<dbReference type="GO" id="GO:0030246">
    <property type="term" value="F:carbohydrate binding"/>
    <property type="evidence" value="ECO:0007669"/>
    <property type="project" value="UniProtKB-KW"/>
</dbReference>
<keyword evidence="13 18" id="KW-0067">ATP-binding</keyword>
<evidence type="ECO:0000256" key="17">
    <source>
        <dbReference type="ARBA" id="ARBA00023180"/>
    </source>
</evidence>
<accession>A0A6A3AKM9</accession>
<keyword evidence="15 19" id="KW-0472">Membrane</keyword>
<gene>
    <name evidence="21" type="ORF">F3Y22_tig00110430pilonHSYRG00360</name>
</gene>
<evidence type="ECO:0000256" key="2">
    <source>
        <dbReference type="ARBA" id="ARBA00008536"/>
    </source>
</evidence>
<dbReference type="GO" id="GO:0005886">
    <property type="term" value="C:plasma membrane"/>
    <property type="evidence" value="ECO:0007669"/>
    <property type="project" value="UniProtKB-SubCell"/>
</dbReference>
<comment type="subcellular location">
    <subcellularLocation>
        <location evidence="1">Cell membrane</location>
        <topology evidence="1">Single-pass type I membrane protein</topology>
    </subcellularLocation>
</comment>
<keyword evidence="9" id="KW-0430">Lectin</keyword>
<dbReference type="InterPro" id="IPR011009">
    <property type="entry name" value="Kinase-like_dom_sf"/>
</dbReference>
<evidence type="ECO:0000256" key="1">
    <source>
        <dbReference type="ARBA" id="ARBA00004251"/>
    </source>
</evidence>
<dbReference type="AlphaFoldDB" id="A0A6A3AKM9"/>
<evidence type="ECO:0000256" key="5">
    <source>
        <dbReference type="ARBA" id="ARBA00022614"/>
    </source>
</evidence>
<dbReference type="FunFam" id="3.30.200.20:FF:000394">
    <property type="entry name" value="Leucine-rich repeat receptor-like protein kinase"/>
    <property type="match status" value="1"/>
</dbReference>
<dbReference type="PROSITE" id="PS00107">
    <property type="entry name" value="PROTEIN_KINASE_ATP"/>
    <property type="match status" value="1"/>
</dbReference>
<feature type="binding site" evidence="18">
    <location>
        <position position="276"/>
    </location>
    <ligand>
        <name>ATP</name>
        <dbReference type="ChEBI" id="CHEBI:30616"/>
    </ligand>
</feature>
<keyword evidence="5" id="KW-0433">Leucine-rich repeat</keyword>
<evidence type="ECO:0000256" key="19">
    <source>
        <dbReference type="SAM" id="Phobius"/>
    </source>
</evidence>
<keyword evidence="22" id="KW-1185">Reference proteome</keyword>
<evidence type="ECO:0000256" key="14">
    <source>
        <dbReference type="ARBA" id="ARBA00022989"/>
    </source>
</evidence>
<evidence type="ECO:0000256" key="3">
    <source>
        <dbReference type="ARBA" id="ARBA00010217"/>
    </source>
</evidence>
<evidence type="ECO:0000256" key="13">
    <source>
        <dbReference type="ARBA" id="ARBA00022840"/>
    </source>
</evidence>
<feature type="transmembrane region" description="Helical" evidence="19">
    <location>
        <begin position="192"/>
        <end position="216"/>
    </location>
</feature>
<comment type="similarity">
    <text evidence="3">In the C-terminal section; belongs to the protein kinase superfamily. Ser/Thr protein kinase family.</text>
</comment>
<dbReference type="Gene3D" id="3.30.200.20">
    <property type="entry name" value="Phosphorylase Kinase, domain 1"/>
    <property type="match status" value="1"/>
</dbReference>
<keyword evidence="4" id="KW-1003">Cell membrane</keyword>
<dbReference type="InterPro" id="IPR017441">
    <property type="entry name" value="Protein_kinase_ATP_BS"/>
</dbReference>
<evidence type="ECO:0000256" key="7">
    <source>
        <dbReference type="ARBA" id="ARBA00022692"/>
    </source>
</evidence>
<dbReference type="InterPro" id="IPR001611">
    <property type="entry name" value="Leu-rich_rpt"/>
</dbReference>
<dbReference type="FunFam" id="1.10.510.10:FF:000240">
    <property type="entry name" value="Lectin-domain containing receptor kinase A4.3"/>
    <property type="match status" value="1"/>
</dbReference>
<dbReference type="FunFam" id="3.80.10.10:FF:000129">
    <property type="entry name" value="Leucine-rich repeat receptor-like kinase"/>
    <property type="match status" value="1"/>
</dbReference>
<evidence type="ECO:0000256" key="9">
    <source>
        <dbReference type="ARBA" id="ARBA00022734"/>
    </source>
</evidence>
<keyword evidence="14 19" id="KW-1133">Transmembrane helix</keyword>
<keyword evidence="17" id="KW-0325">Glycoprotein</keyword>
<dbReference type="PROSITE" id="PS00108">
    <property type="entry name" value="PROTEIN_KINASE_ST"/>
    <property type="match status" value="1"/>
</dbReference>
<evidence type="ECO:0000256" key="11">
    <source>
        <dbReference type="ARBA" id="ARBA00022741"/>
    </source>
</evidence>
<dbReference type="PANTHER" id="PTHR45631">
    <property type="entry name" value="OS07G0107800 PROTEIN-RELATED"/>
    <property type="match status" value="1"/>
</dbReference>
<name>A0A6A3AKM9_HIBSY</name>
<dbReference type="GO" id="GO:0002229">
    <property type="term" value="P:defense response to oomycetes"/>
    <property type="evidence" value="ECO:0007669"/>
    <property type="project" value="UniProtKB-ARBA"/>
</dbReference>
<dbReference type="InterPro" id="IPR000719">
    <property type="entry name" value="Prot_kinase_dom"/>
</dbReference>
<keyword evidence="16" id="KW-0675">Receptor</keyword>
<keyword evidence="10" id="KW-0677">Repeat</keyword>
<keyword evidence="7 19" id="KW-0812">Transmembrane</keyword>
<evidence type="ECO:0000259" key="20">
    <source>
        <dbReference type="PROSITE" id="PS50011"/>
    </source>
</evidence>
<dbReference type="Proteomes" id="UP000436088">
    <property type="component" value="Unassembled WGS sequence"/>
</dbReference>
<dbReference type="GO" id="GO:0004672">
    <property type="term" value="F:protein kinase activity"/>
    <property type="evidence" value="ECO:0007669"/>
    <property type="project" value="InterPro"/>
</dbReference>
<evidence type="ECO:0000313" key="21">
    <source>
        <dbReference type="EMBL" id="KAE8705171.1"/>
    </source>
</evidence>
<evidence type="ECO:0000256" key="10">
    <source>
        <dbReference type="ARBA" id="ARBA00022737"/>
    </source>
</evidence>
<proteinExistence type="inferred from homology"/>
<dbReference type="SUPFAM" id="SSF52058">
    <property type="entry name" value="L domain-like"/>
    <property type="match status" value="1"/>
</dbReference>
<dbReference type="Pfam" id="PF00069">
    <property type="entry name" value="Pkinase"/>
    <property type="match status" value="1"/>
</dbReference>
<dbReference type="InterPro" id="IPR032675">
    <property type="entry name" value="LRR_dom_sf"/>
</dbReference>
<dbReference type="EMBL" id="VEPZ02000983">
    <property type="protein sequence ID" value="KAE8705171.1"/>
    <property type="molecule type" value="Genomic_DNA"/>
</dbReference>
<keyword evidence="8" id="KW-0732">Signal</keyword>
<dbReference type="GO" id="GO:0005524">
    <property type="term" value="F:ATP binding"/>
    <property type="evidence" value="ECO:0007669"/>
    <property type="project" value="UniProtKB-UniRule"/>
</dbReference>
<dbReference type="PROSITE" id="PS50011">
    <property type="entry name" value="PROTEIN_KINASE_DOM"/>
    <property type="match status" value="1"/>
</dbReference>
<evidence type="ECO:0000256" key="16">
    <source>
        <dbReference type="ARBA" id="ARBA00023170"/>
    </source>
</evidence>
<keyword evidence="11 18" id="KW-0547">Nucleotide-binding</keyword>
<evidence type="ECO:0000256" key="18">
    <source>
        <dbReference type="PROSITE-ProRule" id="PRU10141"/>
    </source>
</evidence>
<dbReference type="Gene3D" id="1.10.510.10">
    <property type="entry name" value="Transferase(Phosphotransferase) domain 1"/>
    <property type="match status" value="1"/>
</dbReference>
<keyword evidence="12" id="KW-0418">Kinase</keyword>
<evidence type="ECO:0000256" key="15">
    <source>
        <dbReference type="ARBA" id="ARBA00023136"/>
    </source>
</evidence>
<evidence type="ECO:0000256" key="8">
    <source>
        <dbReference type="ARBA" id="ARBA00022729"/>
    </source>
</evidence>
<dbReference type="PROSITE" id="PS51450">
    <property type="entry name" value="LRR"/>
    <property type="match status" value="1"/>
</dbReference>
<evidence type="ECO:0000256" key="4">
    <source>
        <dbReference type="ARBA" id="ARBA00022475"/>
    </source>
</evidence>
<dbReference type="Gene3D" id="3.80.10.10">
    <property type="entry name" value="Ribonuclease Inhibitor"/>
    <property type="match status" value="1"/>
</dbReference>
<dbReference type="PANTHER" id="PTHR45631:SF202">
    <property type="entry name" value="SENESCENCE-INDUCED RECEPTOR-LIKE SERINE_THREONINE-PROTEIN KINASE"/>
    <property type="match status" value="1"/>
</dbReference>
<evidence type="ECO:0000256" key="12">
    <source>
        <dbReference type="ARBA" id="ARBA00022777"/>
    </source>
</evidence>
<dbReference type="SMART" id="SM00220">
    <property type="entry name" value="S_TKc"/>
    <property type="match status" value="1"/>
</dbReference>
<dbReference type="SUPFAM" id="SSF56112">
    <property type="entry name" value="Protein kinase-like (PK-like)"/>
    <property type="match status" value="1"/>
</dbReference>